<evidence type="ECO:0000313" key="11">
    <source>
        <dbReference type="Proteomes" id="UP000311469"/>
    </source>
</evidence>
<proteinExistence type="predicted"/>
<dbReference type="InterPro" id="IPR000888">
    <property type="entry name" value="RmlC-like"/>
</dbReference>
<evidence type="ECO:0000256" key="4">
    <source>
        <dbReference type="ARBA" id="ARBA00019595"/>
    </source>
</evidence>
<dbReference type="RefSeq" id="WP_140042518.1">
    <property type="nucleotide sequence ID" value="NZ_CP041016.1"/>
</dbReference>
<evidence type="ECO:0000256" key="6">
    <source>
        <dbReference type="ARBA" id="ARBA00031424"/>
    </source>
</evidence>
<dbReference type="GO" id="GO:0019305">
    <property type="term" value="P:dTDP-rhamnose biosynthetic process"/>
    <property type="evidence" value="ECO:0007669"/>
    <property type="project" value="TreeGrafter"/>
</dbReference>
<comment type="catalytic activity">
    <reaction evidence="1">
        <text>dTDP-4-dehydro-6-deoxy-alpha-D-glucose = dTDP-4-dehydro-beta-L-rhamnose</text>
        <dbReference type="Rhea" id="RHEA:16969"/>
        <dbReference type="ChEBI" id="CHEBI:57649"/>
        <dbReference type="ChEBI" id="CHEBI:62830"/>
        <dbReference type="EC" id="5.1.3.13"/>
    </reaction>
</comment>
<name>A0A5B8CJ09_SPHSA</name>
<evidence type="ECO:0000256" key="9">
    <source>
        <dbReference type="PIRSR" id="PIRSR600888-3"/>
    </source>
</evidence>
<reference evidence="10 11" key="1">
    <citation type="submission" date="2019-06" db="EMBL/GenBank/DDBJ databases">
        <title>Genome organization and adaptive potential of archetypical organophosphate degarding Sphingobium fuliginis ATCC 27551.</title>
        <authorList>
            <person name="Sarwar A."/>
            <person name="Parthasarathy S."/>
            <person name="Singh C."/>
            <person name="Siddavattam D."/>
        </authorList>
    </citation>
    <scope>NUCLEOTIDE SEQUENCE [LARGE SCALE GENOMIC DNA]</scope>
    <source>
        <strain evidence="10 11">ATCC 27551</strain>
    </source>
</reference>
<dbReference type="Pfam" id="PF00908">
    <property type="entry name" value="dTDP_sugar_isom"/>
    <property type="match status" value="1"/>
</dbReference>
<dbReference type="InterPro" id="IPR011051">
    <property type="entry name" value="RmlC_Cupin_sf"/>
</dbReference>
<dbReference type="SUPFAM" id="SSF51182">
    <property type="entry name" value="RmlC-like cupins"/>
    <property type="match status" value="1"/>
</dbReference>
<evidence type="ECO:0000256" key="3">
    <source>
        <dbReference type="ARBA" id="ARBA00012098"/>
    </source>
</evidence>
<dbReference type="AlphaFoldDB" id="A0A5B8CJ09"/>
<comment type="function">
    <text evidence="2">Catalyzes the epimerization of the C3' and C5'positions of dTDP-6-deoxy-D-xylo-4-hexulose, forming dTDP-6-deoxy-L-lyxo-4-hexulose.</text>
</comment>
<dbReference type="CDD" id="cd00438">
    <property type="entry name" value="cupin_RmlC"/>
    <property type="match status" value="1"/>
</dbReference>
<dbReference type="KEGG" id="sufl:FIL70_13445"/>
<dbReference type="GO" id="GO:0005829">
    <property type="term" value="C:cytosol"/>
    <property type="evidence" value="ECO:0007669"/>
    <property type="project" value="TreeGrafter"/>
</dbReference>
<dbReference type="PANTHER" id="PTHR21047:SF2">
    <property type="entry name" value="THYMIDINE DIPHOSPHO-4-KETO-RHAMNOSE 3,5-EPIMERASE"/>
    <property type="match status" value="1"/>
</dbReference>
<dbReference type="Proteomes" id="UP000311469">
    <property type="component" value="Chromosome cSF1"/>
</dbReference>
<evidence type="ECO:0000256" key="7">
    <source>
        <dbReference type="ARBA" id="ARBA00033311"/>
    </source>
</evidence>
<dbReference type="GO" id="GO:0000271">
    <property type="term" value="P:polysaccharide biosynthetic process"/>
    <property type="evidence" value="ECO:0007669"/>
    <property type="project" value="TreeGrafter"/>
</dbReference>
<dbReference type="EC" id="5.1.3.13" evidence="3"/>
<dbReference type="InterPro" id="IPR014710">
    <property type="entry name" value="RmlC-like_jellyroll"/>
</dbReference>
<dbReference type="GO" id="GO:0008830">
    <property type="term" value="F:dTDP-4-dehydrorhamnose 3,5-epimerase activity"/>
    <property type="evidence" value="ECO:0007669"/>
    <property type="project" value="UniProtKB-EC"/>
</dbReference>
<feature type="site" description="Participates in a stacking interaction with the thymidine ring of dTDP-4-oxo-6-deoxyglucose" evidence="9">
    <location>
        <position position="146"/>
    </location>
</feature>
<evidence type="ECO:0000256" key="8">
    <source>
        <dbReference type="PIRSR" id="PIRSR600888-1"/>
    </source>
</evidence>
<evidence type="ECO:0000313" key="10">
    <source>
        <dbReference type="EMBL" id="QDC38077.1"/>
    </source>
</evidence>
<gene>
    <name evidence="10" type="ORF">FIL70_13445</name>
</gene>
<accession>A0A5B8CJ09</accession>
<dbReference type="PANTHER" id="PTHR21047">
    <property type="entry name" value="DTDP-6-DEOXY-D-GLUCOSE-3,5 EPIMERASE"/>
    <property type="match status" value="1"/>
</dbReference>
<evidence type="ECO:0000256" key="1">
    <source>
        <dbReference type="ARBA" id="ARBA00001298"/>
    </source>
</evidence>
<dbReference type="EMBL" id="CP041016">
    <property type="protein sequence ID" value="QDC38077.1"/>
    <property type="molecule type" value="Genomic_DNA"/>
</dbReference>
<evidence type="ECO:0000256" key="5">
    <source>
        <dbReference type="ARBA" id="ARBA00029758"/>
    </source>
</evidence>
<evidence type="ECO:0000256" key="2">
    <source>
        <dbReference type="ARBA" id="ARBA00001997"/>
    </source>
</evidence>
<dbReference type="Gene3D" id="2.60.120.10">
    <property type="entry name" value="Jelly Rolls"/>
    <property type="match status" value="1"/>
</dbReference>
<feature type="active site" description="Proton acceptor" evidence="8">
    <location>
        <position position="70"/>
    </location>
</feature>
<protein>
    <recommendedName>
        <fullName evidence="4">dTDP-4-dehydrorhamnose 3,5-epimerase</fullName>
        <ecNumber evidence="3">5.1.3.13</ecNumber>
    </recommendedName>
    <alternativeName>
        <fullName evidence="6">Thymidine diphospho-4-keto-rhamnose 3,5-epimerase</fullName>
    </alternativeName>
    <alternativeName>
        <fullName evidence="5">dTDP-4-keto-6-deoxyglucose 3,5-epimerase</fullName>
    </alternativeName>
    <alternativeName>
        <fullName evidence="7">dTDP-6-deoxy-D-xylo-4-hexulose 3,5-epimerase</fullName>
    </alternativeName>
</protein>
<organism evidence="10 11">
    <name type="scientific">Sphingobium fuliginis ATCC 27551</name>
    <dbReference type="NCBI Taxonomy" id="1208342"/>
    <lineage>
        <taxon>Bacteria</taxon>
        <taxon>Pseudomonadati</taxon>
        <taxon>Pseudomonadota</taxon>
        <taxon>Alphaproteobacteria</taxon>
        <taxon>Sphingomonadales</taxon>
        <taxon>Sphingomonadaceae</taxon>
        <taxon>Sphingobium</taxon>
    </lineage>
</organism>
<feature type="active site" description="Proton donor" evidence="8">
    <location>
        <position position="140"/>
    </location>
</feature>
<sequence length="191" mass="21114">MTGGGRPIGDIRETVVKGAVTATSHPFHDDRGRFARLFDRGLLNSVHTDRPIVQVNHSLTRQVGALRGMHFQGMPHLEAKWVRCIKGRVFDVAVDLRSGSPSFLKHAVVELSAEAANMFFIPEGCAHGFQVLEPESELLYLHTAPYSPGAEGGVRWDDPLLSIDWPLSPTDISKRDLSHPLLTEEFKGLNI</sequence>